<feature type="domain" description="SAWADEE" evidence="6">
    <location>
        <begin position="494"/>
        <end position="620"/>
    </location>
</feature>
<feature type="region of interest" description="Disordered" evidence="4">
    <location>
        <begin position="1"/>
        <end position="21"/>
    </location>
</feature>
<dbReference type="InterPro" id="IPR027443">
    <property type="entry name" value="IPNS-like_sf"/>
</dbReference>
<dbReference type="InterPro" id="IPR039276">
    <property type="entry name" value="SHH1/2"/>
</dbReference>
<keyword evidence="2" id="KW-0847">Vitamin C</keyword>
<dbReference type="GO" id="GO:0016706">
    <property type="term" value="F:2-oxoglutarate-dependent dioxygenase activity"/>
    <property type="evidence" value="ECO:0007669"/>
    <property type="project" value="UniProtKB-ARBA"/>
</dbReference>
<dbReference type="Pfam" id="PF14226">
    <property type="entry name" value="DIOX_N"/>
    <property type="match status" value="1"/>
</dbReference>
<evidence type="ECO:0000259" key="6">
    <source>
        <dbReference type="Pfam" id="PF16719"/>
    </source>
</evidence>
<evidence type="ECO:0000313" key="8">
    <source>
        <dbReference type="Proteomes" id="UP001291623"/>
    </source>
</evidence>
<keyword evidence="1" id="KW-0479">Metal-binding</keyword>
<evidence type="ECO:0000256" key="2">
    <source>
        <dbReference type="ARBA" id="ARBA00022896"/>
    </source>
</evidence>
<dbReference type="Gene3D" id="2.60.120.330">
    <property type="entry name" value="B-lactam Antibiotic, Isopenicillin N Synthase, Chain"/>
    <property type="match status" value="1"/>
</dbReference>
<accession>A0AAE1S259</accession>
<evidence type="ECO:0000256" key="4">
    <source>
        <dbReference type="SAM" id="MobiDB-lite"/>
    </source>
</evidence>
<evidence type="ECO:0000313" key="7">
    <source>
        <dbReference type="EMBL" id="KAK4361872.1"/>
    </source>
</evidence>
<keyword evidence="8" id="KW-1185">Reference proteome</keyword>
<feature type="region of interest" description="Disordered" evidence="4">
    <location>
        <begin position="421"/>
        <end position="451"/>
    </location>
</feature>
<evidence type="ECO:0000256" key="1">
    <source>
        <dbReference type="ARBA" id="ARBA00022723"/>
    </source>
</evidence>
<name>A0AAE1S259_9SOLA</name>
<dbReference type="InterPro" id="IPR032001">
    <property type="entry name" value="SAWADEE_dom"/>
</dbReference>
<dbReference type="EMBL" id="JAVYJV010000009">
    <property type="protein sequence ID" value="KAK4361872.1"/>
    <property type="molecule type" value="Genomic_DNA"/>
</dbReference>
<proteinExistence type="predicted"/>
<dbReference type="AlphaFoldDB" id="A0AAE1S259"/>
<dbReference type="Pfam" id="PF16719">
    <property type="entry name" value="SAWADEE"/>
    <property type="match status" value="1"/>
</dbReference>
<feature type="domain" description="Non-haem dioxygenase N-terminal" evidence="5">
    <location>
        <begin position="71"/>
        <end position="149"/>
    </location>
</feature>
<gene>
    <name evidence="7" type="ORF">RND71_017113</name>
</gene>
<keyword evidence="3" id="KW-0408">Iron</keyword>
<comment type="caution">
    <text evidence="7">The sequence shown here is derived from an EMBL/GenBank/DDBJ whole genome shotgun (WGS) entry which is preliminary data.</text>
</comment>
<sequence>MAVSPEAMPENSVIDFRAPPPSPIASGRRSCVRNDEVLTEFLQNSLRVPDLVLPDRVFPKQKSIHNPSKLDFQSLAALNNDSISRILDSVATIGCFEVINHGISGDLIKSVSSVGDGIFGISPEGKAKLIRSSEKPYGFEEFHGEEERETSEEFVWYRGDQNFNKEMEGIWHLGFSNFSEKMEKLLDGMEDIAGRILHFLQQNTPRKLTHENGEMQDEQLDLPATSICYLHKHKGIIKGDEEYMNTLKYDVIRMLLRGSEFPHALCLHVTNGCSEFHVYSKKGWVSIQPDKDSLIVTIGDLLQEVMCSSRENSLLEKCESGRQQQKSQKHTHTHPLSLLFRVWETEIMADFMETDEQLPDFTLAEAMEMTTLFKGLKDKPITQEFCQELATKFSCSPYRTGKSLTKWEQVQTWFLNRQKKREAKANCGPVDKKEPDIPRPRRGRKLKSKKTSSSLVLARKYNTCGYNRLPDCAFDMPQRPKVFAAEMAKELSGLAFEALSAKDLAWYDVGSFRNFRVLRTGELEVRVRFAGFGNEEDEWVTVKRGVRERSVPLQPSECDRLNVGDPVMCFREDEYLAVYGDAMIVDIQKTLHDSTRCTCIFVVHYDLDNAEEKVALDKICCRPAFSNSEVH</sequence>
<dbReference type="PANTHER" id="PTHR33827">
    <property type="entry name" value="PROTEIN SAWADEE HOMEODOMAIN HOMOLOG 2"/>
    <property type="match status" value="1"/>
</dbReference>
<dbReference type="Gene3D" id="2.30.30.140">
    <property type="match status" value="1"/>
</dbReference>
<evidence type="ECO:0000256" key="3">
    <source>
        <dbReference type="ARBA" id="ARBA00023004"/>
    </source>
</evidence>
<dbReference type="SUPFAM" id="SSF51197">
    <property type="entry name" value="Clavaminate synthase-like"/>
    <property type="match status" value="1"/>
</dbReference>
<dbReference type="GO" id="GO:0031418">
    <property type="term" value="F:L-ascorbic acid binding"/>
    <property type="evidence" value="ECO:0007669"/>
    <property type="project" value="UniProtKB-KW"/>
</dbReference>
<feature type="compositionally biased region" description="Basic residues" evidence="4">
    <location>
        <begin position="440"/>
        <end position="450"/>
    </location>
</feature>
<organism evidence="7 8">
    <name type="scientific">Anisodus tanguticus</name>
    <dbReference type="NCBI Taxonomy" id="243964"/>
    <lineage>
        <taxon>Eukaryota</taxon>
        <taxon>Viridiplantae</taxon>
        <taxon>Streptophyta</taxon>
        <taxon>Embryophyta</taxon>
        <taxon>Tracheophyta</taxon>
        <taxon>Spermatophyta</taxon>
        <taxon>Magnoliopsida</taxon>
        <taxon>eudicotyledons</taxon>
        <taxon>Gunneridae</taxon>
        <taxon>Pentapetalae</taxon>
        <taxon>asterids</taxon>
        <taxon>lamiids</taxon>
        <taxon>Solanales</taxon>
        <taxon>Solanaceae</taxon>
        <taxon>Solanoideae</taxon>
        <taxon>Hyoscyameae</taxon>
        <taxon>Anisodus</taxon>
    </lineage>
</organism>
<protein>
    <submittedName>
        <fullName evidence="7">Uncharacterized protein</fullName>
    </submittedName>
</protein>
<dbReference type="PANTHER" id="PTHR33827:SF2">
    <property type="entry name" value="PROTEIN SAWADEE HOMEODOMAIN HOMOLOG 1"/>
    <property type="match status" value="1"/>
</dbReference>
<dbReference type="GO" id="GO:0046872">
    <property type="term" value="F:metal ion binding"/>
    <property type="evidence" value="ECO:0007669"/>
    <property type="project" value="UniProtKB-KW"/>
</dbReference>
<dbReference type="InterPro" id="IPR026992">
    <property type="entry name" value="DIOX_N"/>
</dbReference>
<dbReference type="Proteomes" id="UP001291623">
    <property type="component" value="Unassembled WGS sequence"/>
</dbReference>
<dbReference type="GO" id="GO:0003682">
    <property type="term" value="F:chromatin binding"/>
    <property type="evidence" value="ECO:0007669"/>
    <property type="project" value="InterPro"/>
</dbReference>
<feature type="compositionally biased region" description="Basic and acidic residues" evidence="4">
    <location>
        <begin position="430"/>
        <end position="439"/>
    </location>
</feature>
<evidence type="ECO:0000259" key="5">
    <source>
        <dbReference type="Pfam" id="PF14226"/>
    </source>
</evidence>
<reference evidence="7" key="1">
    <citation type="submission" date="2023-12" db="EMBL/GenBank/DDBJ databases">
        <title>Genome assembly of Anisodus tanguticus.</title>
        <authorList>
            <person name="Wang Y.-J."/>
        </authorList>
    </citation>
    <scope>NUCLEOTIDE SEQUENCE</scope>
    <source>
        <strain evidence="7">KB-2021</strain>
        <tissue evidence="7">Leaf</tissue>
    </source>
</reference>
<dbReference type="Gene3D" id="2.40.50.40">
    <property type="match status" value="1"/>
</dbReference>